<reference evidence="1 2" key="1">
    <citation type="submission" date="2019-03" db="EMBL/GenBank/DDBJ databases">
        <title>Deep-cultivation of Planctomycetes and their phenomic and genomic characterization uncovers novel biology.</title>
        <authorList>
            <person name="Wiegand S."/>
            <person name="Jogler M."/>
            <person name="Boedeker C."/>
            <person name="Pinto D."/>
            <person name="Vollmers J."/>
            <person name="Rivas-Marin E."/>
            <person name="Kohn T."/>
            <person name="Peeters S.H."/>
            <person name="Heuer A."/>
            <person name="Rast P."/>
            <person name="Oberbeckmann S."/>
            <person name="Bunk B."/>
            <person name="Jeske O."/>
            <person name="Meyerdierks A."/>
            <person name="Storesund J.E."/>
            <person name="Kallscheuer N."/>
            <person name="Luecker S."/>
            <person name="Lage O.M."/>
            <person name="Pohl T."/>
            <person name="Merkel B.J."/>
            <person name="Hornburger P."/>
            <person name="Mueller R.-W."/>
            <person name="Bruemmer F."/>
            <person name="Labrenz M."/>
            <person name="Spormann A.M."/>
            <person name="Op den Camp H."/>
            <person name="Overmann J."/>
            <person name="Amann R."/>
            <person name="Jetten M.S.M."/>
            <person name="Mascher T."/>
            <person name="Medema M.H."/>
            <person name="Devos D.P."/>
            <person name="Kaster A.-K."/>
            <person name="Ovreas L."/>
            <person name="Rohde M."/>
            <person name="Galperin M.Y."/>
            <person name="Jogler C."/>
        </authorList>
    </citation>
    <scope>NUCLEOTIDE SEQUENCE [LARGE SCALE GENOMIC DNA]</scope>
    <source>
        <strain evidence="1 2">Enr13</strain>
    </source>
</reference>
<keyword evidence="2" id="KW-1185">Reference proteome</keyword>
<dbReference type="Proteomes" id="UP000319004">
    <property type="component" value="Chromosome"/>
</dbReference>
<evidence type="ECO:0000313" key="2">
    <source>
        <dbReference type="Proteomes" id="UP000319004"/>
    </source>
</evidence>
<dbReference type="AlphaFoldDB" id="A0A518HN45"/>
<dbReference type="KEGG" id="snep:Enr13x_21190"/>
<evidence type="ECO:0000313" key="1">
    <source>
        <dbReference type="EMBL" id="QDV42274.1"/>
    </source>
</evidence>
<name>A0A518HN45_9BACT</name>
<proteinExistence type="predicted"/>
<dbReference type="EMBL" id="CP037423">
    <property type="protein sequence ID" value="QDV42274.1"/>
    <property type="molecule type" value="Genomic_DNA"/>
</dbReference>
<protein>
    <submittedName>
        <fullName evidence="1">Uncharacterized protein</fullName>
    </submittedName>
</protein>
<organism evidence="1 2">
    <name type="scientific">Stieleria neptunia</name>
    <dbReference type="NCBI Taxonomy" id="2527979"/>
    <lineage>
        <taxon>Bacteria</taxon>
        <taxon>Pseudomonadati</taxon>
        <taxon>Planctomycetota</taxon>
        <taxon>Planctomycetia</taxon>
        <taxon>Pirellulales</taxon>
        <taxon>Pirellulaceae</taxon>
        <taxon>Stieleria</taxon>
    </lineage>
</organism>
<sequence length="34" mass="3847">MKLNNEFVMRFQQDDNHELGTDGFAIDDVSVSAC</sequence>
<gene>
    <name evidence="1" type="ORF">Enr13x_21190</name>
</gene>
<accession>A0A518HN45</accession>